<proteinExistence type="predicted"/>
<name>A0A8D8M051_9HEMI</name>
<dbReference type="EMBL" id="HBUF01029919">
    <property type="protein sequence ID" value="CAG6614326.1"/>
    <property type="molecule type" value="Transcribed_RNA"/>
</dbReference>
<dbReference type="AlphaFoldDB" id="A0A8D8M051"/>
<sequence>MDAHLFIDNFLLVRIDNFLLFRINNFLLYRNPQLVLPDVLLNSLTIFFVVAHFGFFDCPGEIFNCLGEIFNRPGEIFKSPGEIFNCLGEILSLLSVVDFSIAIQVRYGFKYPAAIGSFIAEWWFIYNQFIVVLID</sequence>
<accession>A0A8D8M051</accession>
<evidence type="ECO:0000313" key="1">
    <source>
        <dbReference type="EMBL" id="CAG6614326.1"/>
    </source>
</evidence>
<organism evidence="1">
    <name type="scientific">Cacopsylla melanoneura</name>
    <dbReference type="NCBI Taxonomy" id="428564"/>
    <lineage>
        <taxon>Eukaryota</taxon>
        <taxon>Metazoa</taxon>
        <taxon>Ecdysozoa</taxon>
        <taxon>Arthropoda</taxon>
        <taxon>Hexapoda</taxon>
        <taxon>Insecta</taxon>
        <taxon>Pterygota</taxon>
        <taxon>Neoptera</taxon>
        <taxon>Paraneoptera</taxon>
        <taxon>Hemiptera</taxon>
        <taxon>Sternorrhyncha</taxon>
        <taxon>Psylloidea</taxon>
        <taxon>Psyllidae</taxon>
        <taxon>Psyllinae</taxon>
        <taxon>Cacopsylla</taxon>
    </lineage>
</organism>
<protein>
    <submittedName>
        <fullName evidence="1">Uncharacterized protein</fullName>
    </submittedName>
</protein>
<reference evidence="1" key="1">
    <citation type="submission" date="2021-05" db="EMBL/GenBank/DDBJ databases">
        <authorList>
            <person name="Alioto T."/>
            <person name="Alioto T."/>
            <person name="Gomez Garrido J."/>
        </authorList>
    </citation>
    <scope>NUCLEOTIDE SEQUENCE</scope>
</reference>